<organism evidence="2 3">
    <name type="scientific">Vespula squamosa</name>
    <name type="common">Southern yellow jacket</name>
    <name type="synonym">Wasp</name>
    <dbReference type="NCBI Taxonomy" id="30214"/>
    <lineage>
        <taxon>Eukaryota</taxon>
        <taxon>Metazoa</taxon>
        <taxon>Ecdysozoa</taxon>
        <taxon>Arthropoda</taxon>
        <taxon>Hexapoda</taxon>
        <taxon>Insecta</taxon>
        <taxon>Pterygota</taxon>
        <taxon>Neoptera</taxon>
        <taxon>Endopterygota</taxon>
        <taxon>Hymenoptera</taxon>
        <taxon>Apocrita</taxon>
        <taxon>Aculeata</taxon>
        <taxon>Vespoidea</taxon>
        <taxon>Vespidae</taxon>
        <taxon>Vespinae</taxon>
        <taxon>Vespula</taxon>
    </lineage>
</organism>
<evidence type="ECO:0000256" key="1">
    <source>
        <dbReference type="SAM" id="MobiDB-lite"/>
    </source>
</evidence>
<evidence type="ECO:0000313" key="3">
    <source>
        <dbReference type="Proteomes" id="UP001607302"/>
    </source>
</evidence>
<reference evidence="2 3" key="1">
    <citation type="journal article" date="2024" name="Ann. Entomol. Soc. Am.">
        <title>Genomic analyses of the southern and eastern yellowjacket wasps (Hymenoptera: Vespidae) reveal evolutionary signatures of social life.</title>
        <authorList>
            <person name="Catto M.A."/>
            <person name="Caine P.B."/>
            <person name="Orr S.E."/>
            <person name="Hunt B.G."/>
            <person name="Goodisman M.A.D."/>
        </authorList>
    </citation>
    <scope>NUCLEOTIDE SEQUENCE [LARGE SCALE GENOMIC DNA]</scope>
    <source>
        <strain evidence="2">233</strain>
        <tissue evidence="2">Head and thorax</tissue>
    </source>
</reference>
<accession>A0ABD2ABR6</accession>
<dbReference type="Proteomes" id="UP001607302">
    <property type="component" value="Unassembled WGS sequence"/>
</dbReference>
<dbReference type="EMBL" id="JAUDFV010000152">
    <property type="protein sequence ID" value="KAL2717990.1"/>
    <property type="molecule type" value="Genomic_DNA"/>
</dbReference>
<keyword evidence="3" id="KW-1185">Reference proteome</keyword>
<feature type="region of interest" description="Disordered" evidence="1">
    <location>
        <begin position="1"/>
        <end position="35"/>
    </location>
</feature>
<gene>
    <name evidence="2" type="ORF">V1478_011866</name>
</gene>
<dbReference type="AlphaFoldDB" id="A0ABD2ABR6"/>
<proteinExistence type="predicted"/>
<feature type="compositionally biased region" description="Basic and acidic residues" evidence="1">
    <location>
        <begin position="1"/>
        <end position="13"/>
    </location>
</feature>
<comment type="caution">
    <text evidence="2">The sequence shown here is derived from an EMBL/GenBank/DDBJ whole genome shotgun (WGS) entry which is preliminary data.</text>
</comment>
<name>A0ABD2ABR6_VESSQ</name>
<evidence type="ECO:0000313" key="2">
    <source>
        <dbReference type="EMBL" id="KAL2717990.1"/>
    </source>
</evidence>
<protein>
    <submittedName>
        <fullName evidence="2">Uncharacterized protein</fullName>
    </submittedName>
</protein>
<sequence>MAGNPRRDEDDGVRGSYKTTGRKETSRKSPVEKTEPEDVILRRVIPSPVIHGTRRRRWCLRII</sequence>
<feature type="compositionally biased region" description="Basic and acidic residues" evidence="1">
    <location>
        <begin position="21"/>
        <end position="35"/>
    </location>
</feature>